<organism evidence="2 3">
    <name type="scientific">Cymbomonas tetramitiformis</name>
    <dbReference type="NCBI Taxonomy" id="36881"/>
    <lineage>
        <taxon>Eukaryota</taxon>
        <taxon>Viridiplantae</taxon>
        <taxon>Chlorophyta</taxon>
        <taxon>Pyramimonadophyceae</taxon>
        <taxon>Pyramimonadales</taxon>
        <taxon>Pyramimonadaceae</taxon>
        <taxon>Cymbomonas</taxon>
    </lineage>
</organism>
<dbReference type="EMBL" id="LGRX02007247">
    <property type="protein sequence ID" value="KAK3275404.1"/>
    <property type="molecule type" value="Genomic_DNA"/>
</dbReference>
<comment type="caution">
    <text evidence="2">The sequence shown here is derived from an EMBL/GenBank/DDBJ whole genome shotgun (WGS) entry which is preliminary data.</text>
</comment>
<evidence type="ECO:0000313" key="3">
    <source>
        <dbReference type="Proteomes" id="UP001190700"/>
    </source>
</evidence>
<name>A0AAE0L887_9CHLO</name>
<protein>
    <submittedName>
        <fullName evidence="2">Uncharacterized protein</fullName>
    </submittedName>
</protein>
<feature type="transmembrane region" description="Helical" evidence="1">
    <location>
        <begin position="20"/>
        <end position="39"/>
    </location>
</feature>
<keyword evidence="1" id="KW-0472">Membrane</keyword>
<dbReference type="AlphaFoldDB" id="A0AAE0L887"/>
<gene>
    <name evidence="2" type="ORF">CYMTET_16468</name>
</gene>
<sequence>MAPPRRKPSRNKKQFKPTLFALLGGTVFAISWYMLILSAPEAEVEESDSFEDLGGFEVARDIEDTVREAHQPIVADELEVEDAGFKLELTEADLETEKTPSKDRNEEVIPEGAAPGFLVYSSRLFHRLCQHLACFL</sequence>
<accession>A0AAE0L887</accession>
<reference evidence="2 3" key="1">
    <citation type="journal article" date="2015" name="Genome Biol. Evol.">
        <title>Comparative Genomics of a Bacterivorous Green Alga Reveals Evolutionary Causalities and Consequences of Phago-Mixotrophic Mode of Nutrition.</title>
        <authorList>
            <person name="Burns J.A."/>
            <person name="Paasch A."/>
            <person name="Narechania A."/>
            <person name="Kim E."/>
        </authorList>
    </citation>
    <scope>NUCLEOTIDE SEQUENCE [LARGE SCALE GENOMIC DNA]</scope>
    <source>
        <strain evidence="2 3">PLY_AMNH</strain>
    </source>
</reference>
<dbReference type="Proteomes" id="UP001190700">
    <property type="component" value="Unassembled WGS sequence"/>
</dbReference>
<evidence type="ECO:0000256" key="1">
    <source>
        <dbReference type="SAM" id="Phobius"/>
    </source>
</evidence>
<evidence type="ECO:0000313" key="2">
    <source>
        <dbReference type="EMBL" id="KAK3275404.1"/>
    </source>
</evidence>
<keyword evidence="3" id="KW-1185">Reference proteome</keyword>
<proteinExistence type="predicted"/>
<keyword evidence="1" id="KW-0812">Transmembrane</keyword>
<keyword evidence="1" id="KW-1133">Transmembrane helix</keyword>